<dbReference type="Proteomes" id="UP001281147">
    <property type="component" value="Unassembled WGS sequence"/>
</dbReference>
<name>A0ACC3MHP6_9PEZI</name>
<proteinExistence type="predicted"/>
<dbReference type="EMBL" id="JAUTXU010000249">
    <property type="protein sequence ID" value="KAK3695996.1"/>
    <property type="molecule type" value="Genomic_DNA"/>
</dbReference>
<keyword evidence="2" id="KW-1185">Reference proteome</keyword>
<evidence type="ECO:0000313" key="2">
    <source>
        <dbReference type="Proteomes" id="UP001281147"/>
    </source>
</evidence>
<organism evidence="1 2">
    <name type="scientific">Vermiconidia calcicola</name>
    <dbReference type="NCBI Taxonomy" id="1690605"/>
    <lineage>
        <taxon>Eukaryota</taxon>
        <taxon>Fungi</taxon>
        <taxon>Dikarya</taxon>
        <taxon>Ascomycota</taxon>
        <taxon>Pezizomycotina</taxon>
        <taxon>Dothideomycetes</taxon>
        <taxon>Dothideomycetidae</taxon>
        <taxon>Mycosphaerellales</taxon>
        <taxon>Extremaceae</taxon>
        <taxon>Vermiconidia</taxon>
    </lineage>
</organism>
<evidence type="ECO:0000313" key="1">
    <source>
        <dbReference type="EMBL" id="KAK3695996.1"/>
    </source>
</evidence>
<sequence>MARDRVEKNVREKEQKRKRLLSDAARYSNAQLAATLGIAASTMGKRLFEAIDMESQQTNRSLEELASAIDSKRLANGVTQSSDIEIERCRRATDQWSSKRLHLPPNGVKGRDASTTAEATSSVQAQPTAPSQANETDGWCKYGKTKCEHPYCLENLVLETVSALDEADTDLVLDKADSPLDLVEEETEGWCKYGLGECEHDHCLEGQVLKTDPKLALVAPEPEEDFDYEFCDLVDKRPSQSSYVLDKTASLSRDVSDGNASQPSPQKFDGYCKYGLSECSHNYCLENLLLGVNSRIALVAPEPEDDIKLEDEETIEADRTSTTDGYSDTRKLPNADDPSDPNETEGWCKYNQGECRHDYCLEKLRIKCWTAGLNLARVAPNPNVTQPWQE</sequence>
<accession>A0ACC3MHP6</accession>
<protein>
    <submittedName>
        <fullName evidence="1">Uncharacterized protein</fullName>
    </submittedName>
</protein>
<comment type="caution">
    <text evidence="1">The sequence shown here is derived from an EMBL/GenBank/DDBJ whole genome shotgun (WGS) entry which is preliminary data.</text>
</comment>
<gene>
    <name evidence="1" type="ORF">LTR37_018214</name>
</gene>
<reference evidence="1" key="1">
    <citation type="submission" date="2023-07" db="EMBL/GenBank/DDBJ databases">
        <title>Black Yeasts Isolated from many extreme environments.</title>
        <authorList>
            <person name="Coleine C."/>
            <person name="Stajich J.E."/>
            <person name="Selbmann L."/>
        </authorList>
    </citation>
    <scope>NUCLEOTIDE SEQUENCE</scope>
    <source>
        <strain evidence="1">CCFEE 5714</strain>
    </source>
</reference>